<dbReference type="HOGENOM" id="CLU_067919_1_0_1"/>
<dbReference type="GeneID" id="6418637"/>
<evidence type="ECO:0000313" key="4">
    <source>
        <dbReference type="WormBase" id="Y27F2A.11a"/>
    </source>
</evidence>
<dbReference type="Proteomes" id="UP000001940">
    <property type="component" value="Chromosome II"/>
</dbReference>
<feature type="transmembrane region" description="Helical" evidence="1">
    <location>
        <begin position="68"/>
        <end position="86"/>
    </location>
</feature>
<dbReference type="AGR" id="WB:WBGene00045304"/>
<organism evidence="2 3">
    <name type="scientific">Caenorhabditis elegans</name>
    <dbReference type="NCBI Taxonomy" id="6239"/>
    <lineage>
        <taxon>Eukaryota</taxon>
        <taxon>Metazoa</taxon>
        <taxon>Ecdysozoa</taxon>
        <taxon>Nematoda</taxon>
        <taxon>Chromadorea</taxon>
        <taxon>Rhabditida</taxon>
        <taxon>Rhabditina</taxon>
        <taxon>Rhabditomorpha</taxon>
        <taxon>Rhabditoidea</taxon>
        <taxon>Rhabditidae</taxon>
        <taxon>Peloderinae</taxon>
        <taxon>Caenorhabditis</taxon>
    </lineage>
</organism>
<keyword evidence="1" id="KW-0812">Transmembrane</keyword>
<dbReference type="RefSeq" id="NP_001122654.1">
    <property type="nucleotide sequence ID" value="NM_001129182.1"/>
</dbReference>
<dbReference type="OMA" id="FAYFPAY"/>
<dbReference type="PANTHER" id="PTHR45830">
    <property type="entry name" value="SERPENTINE RECEPTOR, CLASS I"/>
    <property type="match status" value="1"/>
</dbReference>
<protein>
    <submittedName>
        <fullName evidence="2">Serpentine Receptor, class I</fullName>
    </submittedName>
</protein>
<keyword evidence="2" id="KW-0675">Receptor</keyword>
<proteinExistence type="predicted"/>
<dbReference type="UCSC" id="Y27F2A.11">
    <property type="organism name" value="c. elegans"/>
</dbReference>
<feature type="transmembrane region" description="Helical" evidence="1">
    <location>
        <begin position="211"/>
        <end position="234"/>
    </location>
</feature>
<dbReference type="CTD" id="6418637"/>
<accession>A3KFD1</accession>
<keyword evidence="1" id="KW-1133">Transmembrane helix</keyword>
<dbReference type="PANTHER" id="PTHR45830:SF6">
    <property type="entry name" value="SERPENTINE RECEPTOR, CLASS H-RELATED"/>
    <property type="match status" value="1"/>
</dbReference>
<keyword evidence="3" id="KW-1185">Reference proteome</keyword>
<dbReference type="InParanoid" id="A3KFD1"/>
<evidence type="ECO:0000313" key="2">
    <source>
        <dbReference type="EMBL" id="CCD73691.1"/>
    </source>
</evidence>
<feature type="transmembrane region" description="Helical" evidence="1">
    <location>
        <begin position="15"/>
        <end position="35"/>
    </location>
</feature>
<dbReference type="PhylomeDB" id="A3KFD1"/>
<dbReference type="AlphaFoldDB" id="A3KFD1"/>
<dbReference type="Pfam" id="PF10327">
    <property type="entry name" value="7TM_GPCR_Sri"/>
    <property type="match status" value="2"/>
</dbReference>
<reference evidence="2 3" key="1">
    <citation type="journal article" date="1998" name="Science">
        <title>Genome sequence of the nematode C. elegans: a platform for investigating biology.</title>
        <authorList>
            <consortium name="The C. elegans sequencing consortium"/>
            <person name="Sulson J.E."/>
            <person name="Waterston R."/>
        </authorList>
    </citation>
    <scope>NUCLEOTIDE SEQUENCE [LARGE SCALE GENOMIC DNA]</scope>
    <source>
        <strain evidence="2 3">Bristol N2</strain>
    </source>
</reference>
<dbReference type="FunCoup" id="A3KFD1">
    <property type="interactions" value="6"/>
</dbReference>
<dbReference type="WormBase" id="Y27F2A.11a">
    <property type="protein sequence ID" value="CE40785"/>
    <property type="gene ID" value="WBGene00045304"/>
</dbReference>
<dbReference type="InterPro" id="IPR019429">
    <property type="entry name" value="7TM_GPCR_serpentine_rcpt_Sri"/>
</dbReference>
<dbReference type="KEGG" id="cel:CELE_Y27F2A.11"/>
<feature type="transmembrane region" description="Helical" evidence="1">
    <location>
        <begin position="106"/>
        <end position="127"/>
    </location>
</feature>
<dbReference type="PaxDb" id="6239-Y27F2A.11"/>
<dbReference type="eggNOG" id="ENOG502SX9A">
    <property type="taxonomic scope" value="Eukaryota"/>
</dbReference>
<feature type="transmembrane region" description="Helical" evidence="1">
    <location>
        <begin position="294"/>
        <end position="316"/>
    </location>
</feature>
<evidence type="ECO:0000313" key="3">
    <source>
        <dbReference type="Proteomes" id="UP000001940"/>
    </source>
</evidence>
<evidence type="ECO:0000256" key="1">
    <source>
        <dbReference type="SAM" id="Phobius"/>
    </source>
</evidence>
<feature type="transmembrane region" description="Helical" evidence="1">
    <location>
        <begin position="255"/>
        <end position="282"/>
    </location>
</feature>
<dbReference type="SMR" id="A3KFD1"/>
<sequence>MFDINFSIAYWLSTYYHIIGVISMIVDLFSIYLILFKSNKLDNFRYFLLNFQVQLNFEKNIIFREHDFQISCVFTDICVTFLFQPVPLYPLLAGYNMGIGVRYGASLHVGIACITFLLCYQIGSMIICFVHKHQTIAGTLKKFNIPKYLLILMFAYFPAYTVSVASIYSRLSVPESLKFEFVATTYPDLLPEFKSLPNFSIYDFSVHFKIFIIYAITGGSIGFIVFSLVLLNIIRMLSQLRLKISKSNYQKHRNAIWSLLAQFATSSTIFLPPIVCSFVILLGFNGSQVIVETFLVLACLHSLINVLVLVVTCPPYRKFVISLVRKS</sequence>
<keyword evidence="1" id="KW-0472">Membrane</keyword>
<feature type="transmembrane region" description="Helical" evidence="1">
    <location>
        <begin position="148"/>
        <end position="168"/>
    </location>
</feature>
<dbReference type="EMBL" id="BX284602">
    <property type="protein sequence ID" value="CCD73691.1"/>
    <property type="molecule type" value="Genomic_DNA"/>
</dbReference>
<gene>
    <name evidence="2" type="ORF">CELE_Y27F2A.11</name>
    <name evidence="2 4" type="ORF">Y27F2A.11</name>
</gene>
<name>A3KFD1_CAEEL</name>
<dbReference type="OrthoDB" id="5852718at2759"/>